<accession>A0A0C6F705</accession>
<dbReference type="SUPFAM" id="SSF52980">
    <property type="entry name" value="Restriction endonuclease-like"/>
    <property type="match status" value="1"/>
</dbReference>
<dbReference type="InterPro" id="IPR012296">
    <property type="entry name" value="Nuclease_put_TT1808"/>
</dbReference>
<dbReference type="PATRIC" id="fig|270351.10.peg.5535"/>
<evidence type="ECO:0000259" key="1">
    <source>
        <dbReference type="Pfam" id="PF05685"/>
    </source>
</evidence>
<organism evidence="2 3">
    <name type="scientific">Methylobacterium aquaticum</name>
    <dbReference type="NCBI Taxonomy" id="270351"/>
    <lineage>
        <taxon>Bacteria</taxon>
        <taxon>Pseudomonadati</taxon>
        <taxon>Pseudomonadota</taxon>
        <taxon>Alphaproteobacteria</taxon>
        <taxon>Hyphomicrobiales</taxon>
        <taxon>Methylobacteriaceae</taxon>
        <taxon>Methylobacterium</taxon>
    </lineage>
</organism>
<protein>
    <submittedName>
        <fullName evidence="2">Uncharacterized protein conserved in cyanobacteria</fullName>
    </submittedName>
</protein>
<dbReference type="InterPro" id="IPR008538">
    <property type="entry name" value="Uma2"/>
</dbReference>
<sequence>MAGPPQARMDVDAFLALSATVPGRHELVDGEVFARAPERARHARVRFAVQSALDRGLRALGSSCEILPDGVTVRIDARTASEPDALVDCGPRMDPDAVEAPPPVIVGEVLSPGTRSVDAGAKLAGYFLLPSVVHSLLVDPRRPCLIHHRRAGAAIETRIVSEGSLSLDPPGIVLAVDDLFGTR</sequence>
<dbReference type="EMBL" id="AP014705">
    <property type="protein sequence ID" value="BAQ48566.1"/>
    <property type="molecule type" value="Genomic_DNA"/>
</dbReference>
<dbReference type="Gene3D" id="3.90.1570.10">
    <property type="entry name" value="tt1808, chain A"/>
    <property type="match status" value="1"/>
</dbReference>
<dbReference type="PANTHER" id="PTHR36558">
    <property type="entry name" value="GLR1098 PROTEIN"/>
    <property type="match status" value="1"/>
</dbReference>
<name>A0A0C6F705_9HYPH</name>
<dbReference type="Pfam" id="PF05685">
    <property type="entry name" value="Uma2"/>
    <property type="match status" value="1"/>
</dbReference>
<geneLocation type="plasmid" evidence="3">
    <name>pMaq22A_1p DNA</name>
</geneLocation>
<dbReference type="KEGG" id="maqu:Maq22A_1p31100"/>
<reference evidence="2 3" key="1">
    <citation type="journal article" date="2015" name="Genome Announc.">
        <title>Complete Genome Sequence of Methylobacterium aquaticum Strain 22A, Isolated from Racomitrium japonicum Moss.</title>
        <authorList>
            <person name="Tani A."/>
            <person name="Ogura Y."/>
            <person name="Hayashi T."/>
            <person name="Kimbara K."/>
        </authorList>
    </citation>
    <scope>NUCLEOTIDE SEQUENCE [LARGE SCALE GENOMIC DNA]</scope>
    <source>
        <strain evidence="2 3">MA-22A</strain>
        <plasmid evidence="3">Plasmid pMaq22A_1p DNA</plasmid>
    </source>
</reference>
<dbReference type="InterPro" id="IPR011335">
    <property type="entry name" value="Restrct_endonuc-II-like"/>
</dbReference>
<evidence type="ECO:0000313" key="2">
    <source>
        <dbReference type="EMBL" id="BAQ48566.1"/>
    </source>
</evidence>
<evidence type="ECO:0000313" key="3">
    <source>
        <dbReference type="Proteomes" id="UP000061432"/>
    </source>
</evidence>
<dbReference type="PANTHER" id="PTHR36558:SF1">
    <property type="entry name" value="RESTRICTION ENDONUCLEASE DOMAIN-CONTAINING PROTEIN-RELATED"/>
    <property type="match status" value="1"/>
</dbReference>
<keyword evidence="2" id="KW-0614">Plasmid</keyword>
<dbReference type="AlphaFoldDB" id="A0A0C6F705"/>
<dbReference type="CDD" id="cd06260">
    <property type="entry name" value="DUF820-like"/>
    <property type="match status" value="1"/>
</dbReference>
<feature type="domain" description="Putative restriction endonuclease" evidence="1">
    <location>
        <begin position="13"/>
        <end position="169"/>
    </location>
</feature>
<proteinExistence type="predicted"/>
<gene>
    <name evidence="2" type="primary">uma2</name>
    <name evidence="2" type="ORF">Maq22A_1p31100</name>
</gene>
<reference evidence="3" key="2">
    <citation type="submission" date="2015-01" db="EMBL/GenBank/DDBJ databases">
        <title>Complete genome sequence of Methylobacterium aquaticum strain 22A.</title>
        <authorList>
            <person name="Tani A."/>
            <person name="Ogura Y."/>
            <person name="Hayashi T."/>
        </authorList>
    </citation>
    <scope>NUCLEOTIDE SEQUENCE [LARGE SCALE GENOMIC DNA]</scope>
    <source>
        <strain evidence="3">MA-22A</strain>
        <plasmid evidence="3">Plasmid pMaq22A_1p DNA</plasmid>
    </source>
</reference>
<dbReference type="Proteomes" id="UP000061432">
    <property type="component" value="Plasmid pMaq22A_1p"/>
</dbReference>